<dbReference type="AlphaFoldDB" id="A0A086MZ45"/>
<dbReference type="Proteomes" id="UP000029095">
    <property type="component" value="Unassembled WGS sequence"/>
</dbReference>
<gene>
    <name evidence="2" type="ORF">FM21_25675</name>
</gene>
<protein>
    <submittedName>
        <fullName evidence="2">Uncharacterized protein</fullName>
    </submittedName>
</protein>
<comment type="caution">
    <text evidence="2">The sequence shown here is derived from an EMBL/GenBank/DDBJ whole genome shotgun (WGS) entry which is preliminary data.</text>
</comment>
<evidence type="ECO:0000313" key="2">
    <source>
        <dbReference type="EMBL" id="KFG74163.1"/>
    </source>
</evidence>
<evidence type="ECO:0000256" key="1">
    <source>
        <dbReference type="SAM" id="MobiDB-lite"/>
    </source>
</evidence>
<feature type="region of interest" description="Disordered" evidence="1">
    <location>
        <begin position="1"/>
        <end position="22"/>
    </location>
</feature>
<evidence type="ECO:0000313" key="3">
    <source>
        <dbReference type="Proteomes" id="UP000029095"/>
    </source>
</evidence>
<keyword evidence="3" id="KW-1185">Reference proteome</keyword>
<dbReference type="STRING" id="1915400.FM21_25675"/>
<sequence length="93" mass="10652">MLKDGEYSWDFAGKPAPRGEPSEIEYRGAENVIAYTTTDTQDPCERELHILYYRAANGDMYRVRIDYPRKGYFADGGREIARTVVADREVAEP</sequence>
<accession>A0A086MZ45</accession>
<proteinExistence type="predicted"/>
<name>A0A086MZ45_9ACTN</name>
<dbReference type="RefSeq" id="WP_043380904.1">
    <property type="nucleotide sequence ID" value="NZ_KN039947.1"/>
</dbReference>
<dbReference type="HOGENOM" id="CLU_2398384_0_0_11"/>
<reference evidence="2 3" key="1">
    <citation type="submission" date="2014-05" db="EMBL/GenBank/DDBJ databases">
        <title>Complete genome sequence of the Streptomyces mutabilis TRM45540.</title>
        <authorList>
            <person name="Luo X."/>
            <person name="Zhang L."/>
        </authorList>
    </citation>
    <scope>NUCLEOTIDE SEQUENCE [LARGE SCALE GENOMIC DNA]</scope>
    <source>
        <strain evidence="2 3">TRM45540</strain>
    </source>
</reference>
<organism evidence="2 3">
    <name type="scientific">Streptomyces mutabilis</name>
    <dbReference type="NCBI Taxonomy" id="67332"/>
    <lineage>
        <taxon>Bacteria</taxon>
        <taxon>Bacillati</taxon>
        <taxon>Actinomycetota</taxon>
        <taxon>Actinomycetes</taxon>
        <taxon>Kitasatosporales</taxon>
        <taxon>Streptomycetaceae</taxon>
        <taxon>Streptomyces</taxon>
    </lineage>
</organism>
<dbReference type="EMBL" id="JNFQ01000002">
    <property type="protein sequence ID" value="KFG74163.1"/>
    <property type="molecule type" value="Genomic_DNA"/>
</dbReference>